<organism evidence="1">
    <name type="scientific">Rhizophora mucronata</name>
    <name type="common">Asiatic mangrove</name>
    <dbReference type="NCBI Taxonomy" id="61149"/>
    <lineage>
        <taxon>Eukaryota</taxon>
        <taxon>Viridiplantae</taxon>
        <taxon>Streptophyta</taxon>
        <taxon>Embryophyta</taxon>
        <taxon>Tracheophyta</taxon>
        <taxon>Spermatophyta</taxon>
        <taxon>Magnoliopsida</taxon>
        <taxon>eudicotyledons</taxon>
        <taxon>Gunneridae</taxon>
        <taxon>Pentapetalae</taxon>
        <taxon>rosids</taxon>
        <taxon>fabids</taxon>
        <taxon>Malpighiales</taxon>
        <taxon>Rhizophoraceae</taxon>
        <taxon>Rhizophora</taxon>
    </lineage>
</organism>
<evidence type="ECO:0000313" key="1">
    <source>
        <dbReference type="EMBL" id="MBX22727.1"/>
    </source>
</evidence>
<name>A0A2P2LXM6_RHIMU</name>
<dbReference type="EMBL" id="GGEC01042243">
    <property type="protein sequence ID" value="MBX22727.1"/>
    <property type="molecule type" value="Transcribed_RNA"/>
</dbReference>
<sequence length="35" mass="3952">MSKNSLQNSSSISAWILTWDLCITVCFRNDTKCKG</sequence>
<reference evidence="1" key="1">
    <citation type="submission" date="2018-02" db="EMBL/GenBank/DDBJ databases">
        <title>Rhizophora mucronata_Transcriptome.</title>
        <authorList>
            <person name="Meera S.P."/>
            <person name="Sreeshan A."/>
            <person name="Augustine A."/>
        </authorList>
    </citation>
    <scope>NUCLEOTIDE SEQUENCE</scope>
    <source>
        <tissue evidence="1">Leaf</tissue>
    </source>
</reference>
<accession>A0A2P2LXM6</accession>
<dbReference type="AlphaFoldDB" id="A0A2P2LXM6"/>
<proteinExistence type="predicted"/>
<protein>
    <submittedName>
        <fullName evidence="1">Uncharacterized protein MANES_15G095600</fullName>
    </submittedName>
</protein>